<accession>A0ABT6L8K7</accession>
<evidence type="ECO:0000313" key="3">
    <source>
        <dbReference type="Proteomes" id="UP001160130"/>
    </source>
</evidence>
<comment type="caution">
    <text evidence="2">The sequence shown here is derived from an EMBL/GenBank/DDBJ whole genome shotgun (WGS) entry which is preliminary data.</text>
</comment>
<sequence>MPRDLQFLASSADPALAEAETSCLRVETEVNKVKLQRLDQVIAEWGIGADMLDPVGWLKRQIKSGRVRAHKMGRHYYMTAEEVRDALDEFASATVEKKAPEVVEERPRGGLSAASMRRRLAS</sequence>
<evidence type="ECO:0000256" key="1">
    <source>
        <dbReference type="SAM" id="MobiDB-lite"/>
    </source>
</evidence>
<feature type="region of interest" description="Disordered" evidence="1">
    <location>
        <begin position="101"/>
        <end position="122"/>
    </location>
</feature>
<evidence type="ECO:0000313" key="2">
    <source>
        <dbReference type="EMBL" id="MDH6199245.1"/>
    </source>
</evidence>
<name>A0ABT6L8K7_9MYCO</name>
<dbReference type="EMBL" id="JARXVE010000016">
    <property type="protein sequence ID" value="MDH6199245.1"/>
    <property type="molecule type" value="Genomic_DNA"/>
</dbReference>
<dbReference type="Proteomes" id="UP001160130">
    <property type="component" value="Unassembled WGS sequence"/>
</dbReference>
<keyword evidence="3" id="KW-1185">Reference proteome</keyword>
<reference evidence="2 3" key="1">
    <citation type="submission" date="2023-04" db="EMBL/GenBank/DDBJ databases">
        <title>Forest soil microbial communities from Buena Vista Peninsula, Colon Province, Panama.</title>
        <authorList>
            <person name="Bouskill N."/>
        </authorList>
    </citation>
    <scope>NUCLEOTIDE SEQUENCE [LARGE SCALE GENOMIC DNA]</scope>
    <source>
        <strain evidence="2 3">AC80</strain>
    </source>
</reference>
<gene>
    <name evidence="2" type="ORF">M2272_005913</name>
</gene>
<proteinExistence type="predicted"/>
<organism evidence="2 3">
    <name type="scientific">Mycolicibacterium frederiksbergense</name>
    <dbReference type="NCBI Taxonomy" id="117567"/>
    <lineage>
        <taxon>Bacteria</taxon>
        <taxon>Bacillati</taxon>
        <taxon>Actinomycetota</taxon>
        <taxon>Actinomycetes</taxon>
        <taxon>Mycobacteriales</taxon>
        <taxon>Mycobacteriaceae</taxon>
        <taxon>Mycolicibacterium</taxon>
    </lineage>
</organism>
<protein>
    <recommendedName>
        <fullName evidence="4">DNA-binding protein</fullName>
    </recommendedName>
</protein>
<evidence type="ECO:0008006" key="4">
    <source>
        <dbReference type="Google" id="ProtNLM"/>
    </source>
</evidence>